<evidence type="ECO:0000259" key="1">
    <source>
        <dbReference type="PROSITE" id="PS50043"/>
    </source>
</evidence>
<gene>
    <name evidence="2" type="ORF">HNR61_007867</name>
</gene>
<dbReference type="GO" id="GO:0003677">
    <property type="term" value="F:DNA binding"/>
    <property type="evidence" value="ECO:0007669"/>
    <property type="project" value="UniProtKB-KW"/>
</dbReference>
<dbReference type="RefSeq" id="WP_182848120.1">
    <property type="nucleotide sequence ID" value="NZ_BAAALP010000007.1"/>
</dbReference>
<sequence>MRDLAPQERQVLALISYGVPPATIARATRRSLSTIARQKGDVMARLGITSDAELTAFLDVHLRSAGVTPRLRESVALRFERNAGG</sequence>
<keyword evidence="2" id="KW-0238">DNA-binding</keyword>
<proteinExistence type="predicted"/>
<name>A0A7W3QQX0_ACTNM</name>
<evidence type="ECO:0000313" key="2">
    <source>
        <dbReference type="EMBL" id="MBA8956185.1"/>
    </source>
</evidence>
<dbReference type="Proteomes" id="UP000572680">
    <property type="component" value="Unassembled WGS sequence"/>
</dbReference>
<feature type="domain" description="HTH luxR-type" evidence="1">
    <location>
        <begin position="1"/>
        <end position="62"/>
    </location>
</feature>
<dbReference type="AlphaFoldDB" id="A0A7W3QQX0"/>
<organism evidence="2 3">
    <name type="scientific">Actinomadura namibiensis</name>
    <dbReference type="NCBI Taxonomy" id="182080"/>
    <lineage>
        <taxon>Bacteria</taxon>
        <taxon>Bacillati</taxon>
        <taxon>Actinomycetota</taxon>
        <taxon>Actinomycetes</taxon>
        <taxon>Streptosporangiales</taxon>
        <taxon>Thermomonosporaceae</taxon>
        <taxon>Actinomadura</taxon>
    </lineage>
</organism>
<protein>
    <submittedName>
        <fullName evidence="2">DNA-binding NarL/FixJ family response regulator</fullName>
    </submittedName>
</protein>
<dbReference type="InterPro" id="IPR036388">
    <property type="entry name" value="WH-like_DNA-bd_sf"/>
</dbReference>
<accession>A0A7W3QQX0</accession>
<dbReference type="Pfam" id="PF00196">
    <property type="entry name" value="GerE"/>
    <property type="match status" value="1"/>
</dbReference>
<dbReference type="SMART" id="SM00421">
    <property type="entry name" value="HTH_LUXR"/>
    <property type="match status" value="1"/>
</dbReference>
<dbReference type="SUPFAM" id="SSF46894">
    <property type="entry name" value="C-terminal effector domain of the bipartite response regulators"/>
    <property type="match status" value="1"/>
</dbReference>
<dbReference type="PROSITE" id="PS50043">
    <property type="entry name" value="HTH_LUXR_2"/>
    <property type="match status" value="1"/>
</dbReference>
<dbReference type="InterPro" id="IPR000792">
    <property type="entry name" value="Tscrpt_reg_LuxR_C"/>
</dbReference>
<dbReference type="EMBL" id="JACJIA010000014">
    <property type="protein sequence ID" value="MBA8956185.1"/>
    <property type="molecule type" value="Genomic_DNA"/>
</dbReference>
<evidence type="ECO:0000313" key="3">
    <source>
        <dbReference type="Proteomes" id="UP000572680"/>
    </source>
</evidence>
<keyword evidence="3" id="KW-1185">Reference proteome</keyword>
<dbReference type="GO" id="GO:0006355">
    <property type="term" value="P:regulation of DNA-templated transcription"/>
    <property type="evidence" value="ECO:0007669"/>
    <property type="project" value="InterPro"/>
</dbReference>
<dbReference type="InterPro" id="IPR016032">
    <property type="entry name" value="Sig_transdc_resp-reg_C-effctor"/>
</dbReference>
<comment type="caution">
    <text evidence="2">The sequence shown here is derived from an EMBL/GenBank/DDBJ whole genome shotgun (WGS) entry which is preliminary data.</text>
</comment>
<reference evidence="2 3" key="1">
    <citation type="submission" date="2020-08" db="EMBL/GenBank/DDBJ databases">
        <title>Genomic Encyclopedia of Type Strains, Phase IV (KMG-IV): sequencing the most valuable type-strain genomes for metagenomic binning, comparative biology and taxonomic classification.</title>
        <authorList>
            <person name="Goeker M."/>
        </authorList>
    </citation>
    <scope>NUCLEOTIDE SEQUENCE [LARGE SCALE GENOMIC DNA]</scope>
    <source>
        <strain evidence="2 3">DSM 44197</strain>
    </source>
</reference>
<dbReference type="Gene3D" id="1.10.10.10">
    <property type="entry name" value="Winged helix-like DNA-binding domain superfamily/Winged helix DNA-binding domain"/>
    <property type="match status" value="1"/>
</dbReference>